<protein>
    <submittedName>
        <fullName evidence="2">DUF3016 domain-containing protein</fullName>
    </submittedName>
</protein>
<comment type="caution">
    <text evidence="2">The sequence shown here is derived from an EMBL/GenBank/DDBJ whole genome shotgun (WGS) entry which is preliminary data.</text>
</comment>
<dbReference type="Proteomes" id="UP000284021">
    <property type="component" value="Unassembled WGS sequence"/>
</dbReference>
<reference evidence="2 3" key="1">
    <citation type="submission" date="2018-09" db="EMBL/GenBank/DDBJ databases">
        <authorList>
            <person name="Zhu H."/>
        </authorList>
    </citation>
    <scope>NUCLEOTIDE SEQUENCE [LARGE SCALE GENOMIC DNA]</scope>
    <source>
        <strain evidence="2 3">K1S02-6</strain>
    </source>
</reference>
<keyword evidence="3" id="KW-1185">Reference proteome</keyword>
<dbReference type="OrthoDB" id="195620at2"/>
<keyword evidence="1" id="KW-0732">Signal</keyword>
<organism evidence="2 3">
    <name type="scientific">Pseudomonas cavernicola</name>
    <dbReference type="NCBI Taxonomy" id="2320866"/>
    <lineage>
        <taxon>Bacteria</taxon>
        <taxon>Pseudomonadati</taxon>
        <taxon>Pseudomonadota</taxon>
        <taxon>Gammaproteobacteria</taxon>
        <taxon>Pseudomonadales</taxon>
        <taxon>Pseudomonadaceae</taxon>
        <taxon>Pseudomonas</taxon>
    </lineage>
</organism>
<dbReference type="InterPro" id="IPR021557">
    <property type="entry name" value="DUF3016"/>
</dbReference>
<gene>
    <name evidence="2" type="ORF">D3879_20265</name>
</gene>
<sequence length="169" mass="19605">MRLLSLLTLGALLLAVAPAAQASSTEVSFSHPEDYSDARFSRAYGRGADESVLKELQSFIEKLGQRYLQADQRLQVQVLDIDLAGRYEPWRIDYSDVRFMREVTWPRIKLHYALEQGGKVIANREAVVIDQSYLQRGNRYFSSDRLRYEKAMLDDWFRRNFGPQAHTQN</sequence>
<evidence type="ECO:0000313" key="3">
    <source>
        <dbReference type="Proteomes" id="UP000284021"/>
    </source>
</evidence>
<proteinExistence type="predicted"/>
<feature type="chain" id="PRO_5019216833" evidence="1">
    <location>
        <begin position="23"/>
        <end position="169"/>
    </location>
</feature>
<dbReference type="RefSeq" id="WP_119956033.1">
    <property type="nucleotide sequence ID" value="NZ_QYUR01000006.1"/>
</dbReference>
<accession>A0A418XCW3</accession>
<evidence type="ECO:0000256" key="1">
    <source>
        <dbReference type="SAM" id="SignalP"/>
    </source>
</evidence>
<dbReference type="AlphaFoldDB" id="A0A418XCW3"/>
<evidence type="ECO:0000313" key="2">
    <source>
        <dbReference type="EMBL" id="RJG10351.1"/>
    </source>
</evidence>
<dbReference type="Pfam" id="PF11454">
    <property type="entry name" value="DUF3016"/>
    <property type="match status" value="1"/>
</dbReference>
<name>A0A418XCW3_9PSED</name>
<feature type="signal peptide" evidence="1">
    <location>
        <begin position="1"/>
        <end position="22"/>
    </location>
</feature>
<dbReference type="EMBL" id="QYUR01000006">
    <property type="protein sequence ID" value="RJG10351.1"/>
    <property type="molecule type" value="Genomic_DNA"/>
</dbReference>